<dbReference type="Proteomes" id="UP000243507">
    <property type="component" value="Unassembled WGS sequence"/>
</dbReference>
<gene>
    <name evidence="1" type="ORF">CLN94_05795</name>
</gene>
<proteinExistence type="predicted"/>
<comment type="caution">
    <text evidence="1">The sequence shown here is derived from an EMBL/GenBank/DDBJ whole genome shotgun (WGS) entry which is preliminary data.</text>
</comment>
<reference evidence="1 2" key="1">
    <citation type="submission" date="2017-09" db="EMBL/GenBank/DDBJ databases">
        <title>A multilocus sequence analysis scheme for characterization of bacteria in the genus Thioclava.</title>
        <authorList>
            <person name="Liu Y."/>
            <person name="Shao Z."/>
        </authorList>
    </citation>
    <scope>NUCLEOTIDE SEQUENCE [LARGE SCALE GENOMIC DNA]</scope>
    <source>
        <strain evidence="1 2">CAU 1312</strain>
    </source>
</reference>
<keyword evidence="2" id="KW-1185">Reference proteome</keyword>
<dbReference type="AlphaFoldDB" id="A0A2A4CS08"/>
<sequence length="140" mass="15188">MKEQIQFRPHHFLCALGFEGKGYSEEFTANMATLVEGALRVPGGERVLIEVIAGADTICAPCPSRRGRDCANNHKIARLDAAHARALGVSPGDRLSWGEALARMQALSEDALQEICAPCQWLQLGMCEAALARLKARSRA</sequence>
<dbReference type="RefSeq" id="WP_096432064.1">
    <property type="nucleotide sequence ID" value="NZ_NTJD01000003.1"/>
</dbReference>
<dbReference type="EMBL" id="NTJD01000003">
    <property type="protein sequence ID" value="PCD77267.1"/>
    <property type="molecule type" value="Genomic_DNA"/>
</dbReference>
<name>A0A2A4CS08_9RHOB</name>
<dbReference type="InterPro" id="IPR009702">
    <property type="entry name" value="DUF1284"/>
</dbReference>
<organism evidence="1 2">
    <name type="scientific">Pseudothioclava arenosa</name>
    <dbReference type="NCBI Taxonomy" id="1795308"/>
    <lineage>
        <taxon>Bacteria</taxon>
        <taxon>Pseudomonadati</taxon>
        <taxon>Pseudomonadota</taxon>
        <taxon>Alphaproteobacteria</taxon>
        <taxon>Rhodobacterales</taxon>
        <taxon>Paracoccaceae</taxon>
        <taxon>Pseudothioclava</taxon>
    </lineage>
</organism>
<dbReference type="Pfam" id="PF06935">
    <property type="entry name" value="DUF1284"/>
    <property type="match status" value="1"/>
</dbReference>
<accession>A0A2A4CS08</accession>
<evidence type="ECO:0008006" key="3">
    <source>
        <dbReference type="Google" id="ProtNLM"/>
    </source>
</evidence>
<evidence type="ECO:0000313" key="1">
    <source>
        <dbReference type="EMBL" id="PCD77267.1"/>
    </source>
</evidence>
<dbReference type="OrthoDB" id="6195504at2"/>
<protein>
    <recommendedName>
        <fullName evidence="3">DUF1284 domain-containing protein</fullName>
    </recommendedName>
</protein>
<evidence type="ECO:0000313" key="2">
    <source>
        <dbReference type="Proteomes" id="UP000243507"/>
    </source>
</evidence>